<feature type="transmembrane region" description="Helical" evidence="18">
    <location>
        <begin position="64"/>
        <end position="83"/>
    </location>
</feature>
<feature type="compositionally biased region" description="Low complexity" evidence="17">
    <location>
        <begin position="143"/>
        <end position="168"/>
    </location>
</feature>
<feature type="region of interest" description="Disordered" evidence="17">
    <location>
        <begin position="134"/>
        <end position="169"/>
    </location>
</feature>
<keyword evidence="12 18" id="KW-1133">Transmembrane helix</keyword>
<keyword evidence="7" id="KW-0479">Metal-binding</keyword>
<dbReference type="PANTHER" id="PTHR23076">
    <property type="entry name" value="METALLOPROTEASE M41 FTSH"/>
    <property type="match status" value="1"/>
</dbReference>
<keyword evidence="8 16" id="KW-0547">Nucleotide-binding</keyword>
<dbReference type="CDD" id="cd19501">
    <property type="entry name" value="RecA-like_FtsH"/>
    <property type="match status" value="1"/>
</dbReference>
<evidence type="ECO:0000256" key="9">
    <source>
        <dbReference type="ARBA" id="ARBA00022801"/>
    </source>
</evidence>
<evidence type="ECO:0000256" key="4">
    <source>
        <dbReference type="ARBA" id="ARBA00022475"/>
    </source>
</evidence>
<comment type="similarity">
    <text evidence="15">In the central section; belongs to the AAA ATPase family.</text>
</comment>
<feature type="region of interest" description="Disordered" evidence="17">
    <location>
        <begin position="38"/>
        <end position="57"/>
    </location>
</feature>
<dbReference type="GO" id="GO:0004222">
    <property type="term" value="F:metalloendopeptidase activity"/>
    <property type="evidence" value="ECO:0007669"/>
    <property type="project" value="InterPro"/>
</dbReference>
<evidence type="ECO:0000256" key="17">
    <source>
        <dbReference type="SAM" id="MobiDB-lite"/>
    </source>
</evidence>
<dbReference type="InterPro" id="IPR003959">
    <property type="entry name" value="ATPase_AAA_core"/>
</dbReference>
<evidence type="ECO:0000256" key="2">
    <source>
        <dbReference type="ARBA" id="ARBA00004370"/>
    </source>
</evidence>
<evidence type="ECO:0000256" key="6">
    <source>
        <dbReference type="ARBA" id="ARBA00022692"/>
    </source>
</evidence>
<evidence type="ECO:0000256" key="10">
    <source>
        <dbReference type="ARBA" id="ARBA00022833"/>
    </source>
</evidence>
<keyword evidence="13 20" id="KW-0482">Metalloprotease</keyword>
<evidence type="ECO:0000313" key="21">
    <source>
        <dbReference type="Proteomes" id="UP000471640"/>
    </source>
</evidence>
<dbReference type="AlphaFoldDB" id="A0A6P1E1I1"/>
<proteinExistence type="inferred from homology"/>
<name>A0A6P1E1I1_9GAMM</name>
<feature type="transmembrane region" description="Helical" evidence="18">
    <location>
        <begin position="12"/>
        <end position="32"/>
    </location>
</feature>
<evidence type="ECO:0000256" key="16">
    <source>
        <dbReference type="RuleBase" id="RU003651"/>
    </source>
</evidence>
<evidence type="ECO:0000256" key="1">
    <source>
        <dbReference type="ARBA" id="ARBA00001947"/>
    </source>
</evidence>
<dbReference type="GO" id="GO:0006508">
    <property type="term" value="P:proteolysis"/>
    <property type="evidence" value="ECO:0007669"/>
    <property type="project" value="UniProtKB-KW"/>
</dbReference>
<dbReference type="Gene3D" id="1.20.58.760">
    <property type="entry name" value="Peptidase M41"/>
    <property type="match status" value="1"/>
</dbReference>
<dbReference type="InterPro" id="IPR037219">
    <property type="entry name" value="Peptidase_M41-like"/>
</dbReference>
<evidence type="ECO:0000259" key="19">
    <source>
        <dbReference type="SMART" id="SM00382"/>
    </source>
</evidence>
<evidence type="ECO:0000256" key="12">
    <source>
        <dbReference type="ARBA" id="ARBA00022989"/>
    </source>
</evidence>
<protein>
    <submittedName>
        <fullName evidence="20">ATP-dependent zinc metalloprotease FtsH</fullName>
    </submittedName>
</protein>
<dbReference type="Pfam" id="PF01434">
    <property type="entry name" value="Peptidase_M41"/>
    <property type="match status" value="1"/>
</dbReference>
<gene>
    <name evidence="20" type="primary">hflB</name>
    <name evidence="20" type="ORF">G3480_26310</name>
</gene>
<evidence type="ECO:0000256" key="18">
    <source>
        <dbReference type="SAM" id="Phobius"/>
    </source>
</evidence>
<evidence type="ECO:0000313" key="20">
    <source>
        <dbReference type="EMBL" id="NEX23739.1"/>
    </source>
</evidence>
<feature type="domain" description="AAA+ ATPase" evidence="19">
    <location>
        <begin position="296"/>
        <end position="435"/>
    </location>
</feature>
<evidence type="ECO:0000256" key="5">
    <source>
        <dbReference type="ARBA" id="ARBA00022670"/>
    </source>
</evidence>
<dbReference type="NCBIfam" id="TIGR01241">
    <property type="entry name" value="FtsH_fam"/>
    <property type="match status" value="1"/>
</dbReference>
<evidence type="ECO:0000256" key="15">
    <source>
        <dbReference type="ARBA" id="ARBA00061570"/>
    </source>
</evidence>
<dbReference type="PANTHER" id="PTHR23076:SF97">
    <property type="entry name" value="ATP-DEPENDENT ZINC METALLOPROTEASE YME1L1"/>
    <property type="match status" value="1"/>
</dbReference>
<keyword evidence="10" id="KW-0862">Zinc</keyword>
<dbReference type="GO" id="GO:0005524">
    <property type="term" value="F:ATP binding"/>
    <property type="evidence" value="ECO:0007669"/>
    <property type="project" value="UniProtKB-KW"/>
</dbReference>
<evidence type="ECO:0000256" key="7">
    <source>
        <dbReference type="ARBA" id="ARBA00022723"/>
    </source>
</evidence>
<dbReference type="GO" id="GO:0008270">
    <property type="term" value="F:zinc ion binding"/>
    <property type="evidence" value="ECO:0007669"/>
    <property type="project" value="InterPro"/>
</dbReference>
<keyword evidence="11 16" id="KW-0067">ATP-binding</keyword>
<organism evidence="20 21">
    <name type="scientific">Thiorhodococcus mannitoliphagus</name>
    <dbReference type="NCBI Taxonomy" id="329406"/>
    <lineage>
        <taxon>Bacteria</taxon>
        <taxon>Pseudomonadati</taxon>
        <taxon>Pseudomonadota</taxon>
        <taxon>Gammaproteobacteria</taxon>
        <taxon>Chromatiales</taxon>
        <taxon>Chromatiaceae</taxon>
        <taxon>Thiorhodococcus</taxon>
    </lineage>
</organism>
<dbReference type="Pfam" id="PF06480">
    <property type="entry name" value="FtsH_ext"/>
    <property type="match status" value="1"/>
</dbReference>
<keyword evidence="5 20" id="KW-0645">Protease</keyword>
<dbReference type="InterPro" id="IPR003960">
    <property type="entry name" value="ATPase_AAA_CS"/>
</dbReference>
<keyword evidence="14 18" id="KW-0472">Membrane</keyword>
<dbReference type="InterPro" id="IPR000642">
    <property type="entry name" value="Peptidase_M41"/>
</dbReference>
<dbReference type="InterPro" id="IPR027417">
    <property type="entry name" value="P-loop_NTPase"/>
</dbReference>
<keyword evidence="6 18" id="KW-0812">Transmembrane</keyword>
<dbReference type="GO" id="GO:0030163">
    <property type="term" value="P:protein catabolic process"/>
    <property type="evidence" value="ECO:0007669"/>
    <property type="project" value="TreeGrafter"/>
</dbReference>
<dbReference type="InterPro" id="IPR041569">
    <property type="entry name" value="AAA_lid_3"/>
</dbReference>
<dbReference type="InterPro" id="IPR011546">
    <property type="entry name" value="Pept_M41_FtsH_extracell"/>
</dbReference>
<dbReference type="SUPFAM" id="SSF52540">
    <property type="entry name" value="P-loop containing nucleoside triphosphate hydrolases"/>
    <property type="match status" value="1"/>
</dbReference>
<keyword evidence="21" id="KW-1185">Reference proteome</keyword>
<comment type="cofactor">
    <cofactor evidence="1">
        <name>Zn(2+)</name>
        <dbReference type="ChEBI" id="CHEBI:29105"/>
    </cofactor>
</comment>
<dbReference type="Gene3D" id="3.40.50.300">
    <property type="entry name" value="P-loop containing nucleotide triphosphate hydrolases"/>
    <property type="match status" value="1"/>
</dbReference>
<comment type="similarity">
    <text evidence="16">Belongs to the AAA ATPase family.</text>
</comment>
<evidence type="ECO:0000256" key="8">
    <source>
        <dbReference type="ARBA" id="ARBA00022741"/>
    </source>
</evidence>
<evidence type="ECO:0000256" key="3">
    <source>
        <dbReference type="ARBA" id="ARBA00010044"/>
    </source>
</evidence>
<dbReference type="Proteomes" id="UP000471640">
    <property type="component" value="Unassembled WGS sequence"/>
</dbReference>
<sequence>MMTTEALWTTDAGWVLWVLALAALGTIGRWRLNPIRRGSSQTLPPTDGGLATGPGREPPPAASAFWWMTLALLLAWNTLPFLFDGAPTVAKVPYSTFIEQVQQNNVSEVGIQGSEIAGKLKAPRDWNRSSGVLIQASSNSDQTPSSKTTTTPGKATATKPPAPVETATSDQVQVSEFTTVFPSSVGDPQLLSKLEAHQVAIAAVPKSEHYTARILGSLLPTALLVGFFWWMGRRAMQQQQSIFGAGKSQAKRFVREETPAVTFAYVAGVDAAKGQLQEIVSILKSPDRYHALGARTPRGVLLAGPPGTGKTLLARAVAGEAQVPFFSISGSEFVEMFVGVGASRVRNLFQEVKAAAPAILFVDELDAIGRRRGAGLGMVNDEREQTLNQLLVEMDGFDARMSVIVLAATNRPDVLDPALRRPGRFDREVVVGLPDRNGRRAILGIHTRELALAQDADLDTFAAITMGMSGAQLANLCNEAALVAARDSHAKVERQDFETALDRILLGEALPLTLDAESRRIVAYHESGHALVAWLTPEADPVHKVTIVPHGMALGVTEQRPQDDRYNLSRKYLQARLQVMLGGRGAEETAFDDVTTGAENDLVQATEYSGRIRTPIPIQTGHQSDVKADSIPS</sequence>
<comment type="similarity">
    <text evidence="3">In the C-terminal section; belongs to the peptidase M41 family.</text>
</comment>
<dbReference type="GO" id="GO:0005886">
    <property type="term" value="C:plasma membrane"/>
    <property type="evidence" value="ECO:0007669"/>
    <property type="project" value="TreeGrafter"/>
</dbReference>
<dbReference type="EMBL" id="JAAIJR010000296">
    <property type="protein sequence ID" value="NEX23739.1"/>
    <property type="molecule type" value="Genomic_DNA"/>
</dbReference>
<accession>A0A6P1E1I1</accession>
<evidence type="ECO:0000256" key="11">
    <source>
        <dbReference type="ARBA" id="ARBA00022840"/>
    </source>
</evidence>
<dbReference type="GO" id="GO:0004176">
    <property type="term" value="F:ATP-dependent peptidase activity"/>
    <property type="evidence" value="ECO:0007669"/>
    <property type="project" value="InterPro"/>
</dbReference>
<keyword evidence="9" id="KW-0378">Hydrolase</keyword>
<dbReference type="FunFam" id="3.40.50.300:FF:000001">
    <property type="entry name" value="ATP-dependent zinc metalloprotease FtsH"/>
    <property type="match status" value="1"/>
</dbReference>
<dbReference type="Pfam" id="PF17862">
    <property type="entry name" value="AAA_lid_3"/>
    <property type="match status" value="1"/>
</dbReference>
<dbReference type="SMART" id="SM00382">
    <property type="entry name" value="AAA"/>
    <property type="match status" value="1"/>
</dbReference>
<dbReference type="Gene3D" id="1.10.8.60">
    <property type="match status" value="1"/>
</dbReference>
<dbReference type="Pfam" id="PF00004">
    <property type="entry name" value="AAA"/>
    <property type="match status" value="1"/>
</dbReference>
<comment type="caution">
    <text evidence="20">The sequence shown here is derived from an EMBL/GenBank/DDBJ whole genome shotgun (WGS) entry which is preliminary data.</text>
</comment>
<evidence type="ECO:0000256" key="14">
    <source>
        <dbReference type="ARBA" id="ARBA00023136"/>
    </source>
</evidence>
<feature type="transmembrane region" description="Helical" evidence="18">
    <location>
        <begin position="214"/>
        <end position="232"/>
    </location>
</feature>
<dbReference type="GO" id="GO:0016887">
    <property type="term" value="F:ATP hydrolysis activity"/>
    <property type="evidence" value="ECO:0007669"/>
    <property type="project" value="InterPro"/>
</dbReference>
<keyword evidence="4" id="KW-1003">Cell membrane</keyword>
<comment type="subcellular location">
    <subcellularLocation>
        <location evidence="2">Membrane</location>
    </subcellularLocation>
</comment>
<dbReference type="InterPro" id="IPR003593">
    <property type="entry name" value="AAA+_ATPase"/>
</dbReference>
<reference evidence="21" key="1">
    <citation type="journal article" date="2020" name="Microbiol. Resour. Announc.">
        <title>Draft Genome Sequences of Thiorhodococcus mannitoliphagus and Thiorhodococcus minor, Purple Sulfur Photosynthetic Bacteria in the Gammaproteobacterial Family Chromatiaceae.</title>
        <authorList>
            <person name="Aviles F.A."/>
            <person name="Meyer T.E."/>
            <person name="Kyndt J.A."/>
        </authorList>
    </citation>
    <scope>NUCLEOTIDE SEQUENCE [LARGE SCALE GENOMIC DNA]</scope>
    <source>
        <strain evidence="21">DSM 18266</strain>
    </source>
</reference>
<dbReference type="FunFam" id="1.10.8.60:FF:000001">
    <property type="entry name" value="ATP-dependent zinc metalloprotease FtsH"/>
    <property type="match status" value="1"/>
</dbReference>
<dbReference type="Gene3D" id="3.30.720.210">
    <property type="match status" value="1"/>
</dbReference>
<dbReference type="SUPFAM" id="SSF140990">
    <property type="entry name" value="FtsH protease domain-like"/>
    <property type="match status" value="1"/>
</dbReference>
<reference evidence="20 21" key="2">
    <citation type="submission" date="2020-02" db="EMBL/GenBank/DDBJ databases">
        <title>Genome sequences of Thiorhodococcus mannitoliphagus and Thiorhodococcus minor, purple sulfur photosynthetic bacteria in the gammaproteobacterial family, Chromatiaceae.</title>
        <authorList>
            <person name="Aviles F.A."/>
            <person name="Meyer T.E."/>
            <person name="Kyndt J.A."/>
        </authorList>
    </citation>
    <scope>NUCLEOTIDE SEQUENCE [LARGE SCALE GENOMIC DNA]</scope>
    <source>
        <strain evidence="20 21">DSM 18266</strain>
    </source>
</reference>
<dbReference type="PROSITE" id="PS00674">
    <property type="entry name" value="AAA"/>
    <property type="match status" value="1"/>
</dbReference>
<dbReference type="InterPro" id="IPR005936">
    <property type="entry name" value="FtsH"/>
</dbReference>
<evidence type="ECO:0000256" key="13">
    <source>
        <dbReference type="ARBA" id="ARBA00023049"/>
    </source>
</evidence>